<organism evidence="2 3">
    <name type="scientific">Vallitalea longa</name>
    <dbReference type="NCBI Taxonomy" id="2936439"/>
    <lineage>
        <taxon>Bacteria</taxon>
        <taxon>Bacillati</taxon>
        <taxon>Bacillota</taxon>
        <taxon>Clostridia</taxon>
        <taxon>Lachnospirales</taxon>
        <taxon>Vallitaleaceae</taxon>
        <taxon>Vallitalea</taxon>
    </lineage>
</organism>
<keyword evidence="3" id="KW-1185">Reference proteome</keyword>
<evidence type="ECO:0000313" key="3">
    <source>
        <dbReference type="Proteomes" id="UP001144256"/>
    </source>
</evidence>
<dbReference type="RefSeq" id="WP_281811540.1">
    <property type="nucleotide sequence ID" value="NZ_BRLB01000001.1"/>
</dbReference>
<dbReference type="Proteomes" id="UP001144256">
    <property type="component" value="Unassembled WGS sequence"/>
</dbReference>
<sequence length="754" mass="89853">MNNDNIEFKIDTWNKTINSYNKEIEKQLQNFLIDIKDKKNYIDLKDTICKLFSITLELLKARNIEKNNILIDELINLQNKASDIISSSLCKLIDKTITSHNKNFTYFILYYIDEIVNLCNMNIYFLCEKMLSLILNNITKINLCHKRIYKDYFTNKIYKYKINDDKFLLILLDYLLEIRDFNTMKVICDSVSEDNNINENINVNTLLSFYYGIYYLENNNCVQAEVKLKQCIIFGYKLFYSYMNLVTMYIKYNKTKKAKELLKLAQEKFKNNKELQLEIKCYLCYVLYYEYNYKKALKQMIYLENDIQEYKSNSYLYNRYYNLLGTLYAFTDNENYKNSNNVEDAISCFNKTNNNNLIFNLYYYMVVIKKDKLYNDRLKEVINNIKSAIGINNNYINYLASILLIIKYDFNYDRKNFINDFNYMNKICDNIENEFEIPLAIDEQSIYYTCNEIYRNTNTVNYSELIILLYDLLNTVNTIKDKCVVKAEDIHKYAHYCNLNTAGILANPNGKIRLTNSNCLNDPDEGKLLYDYFNDVKYNDLLKVIDSETNSEIYLISFCKGEDDLNLFRFYGDDAKGASIILNKEFFDDPFKYFIPRPDSYKEFKMNEKDYIEGGSKKLYKVIYPGIKDFNNKINDIKIKVDNILHFQKNKKLSTNKCKIINKCINNILSQIRYLIKANCWKSEHEARLILKIPKENNKIEYDNNMHNLYYYLNKDYKITLLTLGSKVGDYQKEANYFSSLGIKKVKKSKHHYQ</sequence>
<keyword evidence="1" id="KW-0175">Coiled coil</keyword>
<gene>
    <name evidence="2" type="ORF">SH1V18_03170</name>
</gene>
<dbReference type="AlphaFoldDB" id="A0A9W5Y7H1"/>
<reference evidence="2" key="1">
    <citation type="submission" date="2022-06" db="EMBL/GenBank/DDBJ databases">
        <title>Vallitalea longa sp. nov., an anaerobic bacterium isolated from marine sediment.</title>
        <authorList>
            <person name="Hirano S."/>
            <person name="Terahara T."/>
            <person name="Mori K."/>
            <person name="Hamada M."/>
            <person name="Matsumoto R."/>
            <person name="Kobayashi T."/>
        </authorList>
    </citation>
    <scope>NUCLEOTIDE SEQUENCE</scope>
    <source>
        <strain evidence="2">SH18-1</strain>
    </source>
</reference>
<name>A0A9W5Y7H1_9FIRM</name>
<dbReference type="EMBL" id="BRLB01000001">
    <property type="protein sequence ID" value="GKX27837.1"/>
    <property type="molecule type" value="Genomic_DNA"/>
</dbReference>
<proteinExistence type="predicted"/>
<evidence type="ECO:0000313" key="2">
    <source>
        <dbReference type="EMBL" id="GKX27837.1"/>
    </source>
</evidence>
<evidence type="ECO:0000256" key="1">
    <source>
        <dbReference type="SAM" id="Coils"/>
    </source>
</evidence>
<accession>A0A9W5Y7H1</accession>
<protein>
    <submittedName>
        <fullName evidence="2">Uncharacterized protein</fullName>
    </submittedName>
</protein>
<comment type="caution">
    <text evidence="2">The sequence shown here is derived from an EMBL/GenBank/DDBJ whole genome shotgun (WGS) entry which is preliminary data.</text>
</comment>
<feature type="coiled-coil region" evidence="1">
    <location>
        <begin position="258"/>
        <end position="313"/>
    </location>
</feature>